<sequence length="346" mass="38868">MVIFLTKSGTLKAEAVNPRYIKKWLWSCQHSQLGVIYLHQLSAFQGGLFLLAGDNSRINVVRLISNIGAGTIGRRFNRTWPRGSTIVILHVSHRHMIINNSTRITTEHLVFLRYGLITDITHLDHPLRTDGTGARRRLQRLYKRIILFLFGIRTTIEQPYATGRIFQGTSITYKSRSVQSRRLSLPQSVVPLGMGHALRLEGLPLLDEVLLALGAGLHAPPGVDGARAAGARVLDQAGEKGLHWRVGQLLGGDGLEAAARKTVAADVTHFRRRVLVRHAQVKDVRSGRRVRILAVEHWKRLERRLAVCQVQRSAFGDHLGLITVLAHDLQSTIRLTDNEWIFYKTD</sequence>
<reference evidence="1 2" key="2">
    <citation type="journal article" date="2010" name="Nucleic Acids Res.">
        <title>BeetleBase in 2010: revisions to provide comprehensive genomic information for Tribolium castaneum.</title>
        <authorList>
            <person name="Kim H.S."/>
            <person name="Murphy T."/>
            <person name="Xia J."/>
            <person name="Caragea D."/>
            <person name="Park Y."/>
            <person name="Beeman R.W."/>
            <person name="Lorenzen M.D."/>
            <person name="Butcher S."/>
            <person name="Manak J.R."/>
            <person name="Brown S.J."/>
        </authorList>
    </citation>
    <scope>GENOME REANNOTATION</scope>
    <source>
        <strain evidence="1 2">Georgia GA2</strain>
    </source>
</reference>
<dbReference type="HOGENOM" id="CLU_802501_0_0_1"/>
<dbReference type="AlphaFoldDB" id="D6WQT9"/>
<dbReference type="EMBL" id="KQ971354">
    <property type="protein sequence ID" value="EFA07010.1"/>
    <property type="molecule type" value="Genomic_DNA"/>
</dbReference>
<gene>
    <name evidence="1" type="primary">GLEAN_09980</name>
    <name evidence="1" type="ORF">TcasGA2_TC009980</name>
</gene>
<protein>
    <submittedName>
        <fullName evidence="1">Uncharacterized protein</fullName>
    </submittedName>
</protein>
<organism evidence="1 2">
    <name type="scientific">Tribolium castaneum</name>
    <name type="common">Red flour beetle</name>
    <dbReference type="NCBI Taxonomy" id="7070"/>
    <lineage>
        <taxon>Eukaryota</taxon>
        <taxon>Metazoa</taxon>
        <taxon>Ecdysozoa</taxon>
        <taxon>Arthropoda</taxon>
        <taxon>Hexapoda</taxon>
        <taxon>Insecta</taxon>
        <taxon>Pterygota</taxon>
        <taxon>Neoptera</taxon>
        <taxon>Endopterygota</taxon>
        <taxon>Coleoptera</taxon>
        <taxon>Polyphaga</taxon>
        <taxon>Cucujiformia</taxon>
        <taxon>Tenebrionidae</taxon>
        <taxon>Tenebrionidae incertae sedis</taxon>
        <taxon>Tribolium</taxon>
    </lineage>
</organism>
<reference evidence="1 2" key="1">
    <citation type="journal article" date="2008" name="Nature">
        <title>The genome of the model beetle and pest Tribolium castaneum.</title>
        <authorList>
            <consortium name="Tribolium Genome Sequencing Consortium"/>
            <person name="Richards S."/>
            <person name="Gibbs R.A."/>
            <person name="Weinstock G.M."/>
            <person name="Brown S.J."/>
            <person name="Denell R."/>
            <person name="Beeman R.W."/>
            <person name="Gibbs R."/>
            <person name="Beeman R.W."/>
            <person name="Brown S.J."/>
            <person name="Bucher G."/>
            <person name="Friedrich M."/>
            <person name="Grimmelikhuijzen C.J."/>
            <person name="Klingler M."/>
            <person name="Lorenzen M."/>
            <person name="Richards S."/>
            <person name="Roth S."/>
            <person name="Schroder R."/>
            <person name="Tautz D."/>
            <person name="Zdobnov E.M."/>
            <person name="Muzny D."/>
            <person name="Gibbs R.A."/>
            <person name="Weinstock G.M."/>
            <person name="Attaway T."/>
            <person name="Bell S."/>
            <person name="Buhay C.J."/>
            <person name="Chandrabose M.N."/>
            <person name="Chavez D."/>
            <person name="Clerk-Blankenburg K.P."/>
            <person name="Cree A."/>
            <person name="Dao M."/>
            <person name="Davis C."/>
            <person name="Chacko J."/>
            <person name="Dinh H."/>
            <person name="Dugan-Rocha S."/>
            <person name="Fowler G."/>
            <person name="Garner T.T."/>
            <person name="Garnes J."/>
            <person name="Gnirke A."/>
            <person name="Hawes A."/>
            <person name="Hernandez J."/>
            <person name="Hines S."/>
            <person name="Holder M."/>
            <person name="Hume J."/>
            <person name="Jhangiani S.N."/>
            <person name="Joshi V."/>
            <person name="Khan Z.M."/>
            <person name="Jackson L."/>
            <person name="Kovar C."/>
            <person name="Kowis A."/>
            <person name="Lee S."/>
            <person name="Lewis L.R."/>
            <person name="Margolis J."/>
            <person name="Morgan M."/>
            <person name="Nazareth L.V."/>
            <person name="Nguyen N."/>
            <person name="Okwuonu G."/>
            <person name="Parker D."/>
            <person name="Richards S."/>
            <person name="Ruiz S.J."/>
            <person name="Santibanez J."/>
            <person name="Savard J."/>
            <person name="Scherer S.E."/>
            <person name="Schneider B."/>
            <person name="Sodergren E."/>
            <person name="Tautz D."/>
            <person name="Vattahil S."/>
            <person name="Villasana D."/>
            <person name="White C.S."/>
            <person name="Wright R."/>
            <person name="Park Y."/>
            <person name="Beeman R.W."/>
            <person name="Lord J."/>
            <person name="Oppert B."/>
            <person name="Lorenzen M."/>
            <person name="Brown S."/>
            <person name="Wang L."/>
            <person name="Savard J."/>
            <person name="Tautz D."/>
            <person name="Richards S."/>
            <person name="Weinstock G."/>
            <person name="Gibbs R.A."/>
            <person name="Liu Y."/>
            <person name="Worley K."/>
            <person name="Weinstock G."/>
            <person name="Elsik C.G."/>
            <person name="Reese J.T."/>
            <person name="Elhaik E."/>
            <person name="Landan G."/>
            <person name="Graur D."/>
            <person name="Arensburger P."/>
            <person name="Atkinson P."/>
            <person name="Beeman R.W."/>
            <person name="Beidler J."/>
            <person name="Brown S.J."/>
            <person name="Demuth J.P."/>
            <person name="Drury D.W."/>
            <person name="Du Y.Z."/>
            <person name="Fujiwara H."/>
            <person name="Lorenzen M."/>
            <person name="Maselli V."/>
            <person name="Osanai M."/>
            <person name="Park Y."/>
            <person name="Robertson H.M."/>
            <person name="Tu Z."/>
            <person name="Wang J.J."/>
            <person name="Wang S."/>
            <person name="Richards S."/>
            <person name="Song H."/>
            <person name="Zhang L."/>
            <person name="Sodergren E."/>
            <person name="Werner D."/>
            <person name="Stanke M."/>
            <person name="Morgenstern B."/>
            <person name="Solovyev V."/>
            <person name="Kosarev P."/>
            <person name="Brown G."/>
            <person name="Chen H.C."/>
            <person name="Ermolaeva O."/>
            <person name="Hlavina W."/>
            <person name="Kapustin Y."/>
            <person name="Kiryutin B."/>
            <person name="Kitts P."/>
            <person name="Maglott D."/>
            <person name="Pruitt K."/>
            <person name="Sapojnikov V."/>
            <person name="Souvorov A."/>
            <person name="Mackey A.J."/>
            <person name="Waterhouse R.M."/>
            <person name="Wyder S."/>
            <person name="Zdobnov E.M."/>
            <person name="Zdobnov E.M."/>
            <person name="Wyder S."/>
            <person name="Kriventseva E.V."/>
            <person name="Kadowaki T."/>
            <person name="Bork P."/>
            <person name="Aranda M."/>
            <person name="Bao R."/>
            <person name="Beermann A."/>
            <person name="Berns N."/>
            <person name="Bolognesi R."/>
            <person name="Bonneton F."/>
            <person name="Bopp D."/>
            <person name="Brown S.J."/>
            <person name="Bucher G."/>
            <person name="Butts T."/>
            <person name="Chaumot A."/>
            <person name="Denell R.E."/>
            <person name="Ferrier D.E."/>
            <person name="Friedrich M."/>
            <person name="Gordon C.M."/>
            <person name="Jindra M."/>
            <person name="Klingler M."/>
            <person name="Lan Q."/>
            <person name="Lattorff H.M."/>
            <person name="Laudet V."/>
            <person name="von Levetsow C."/>
            <person name="Liu Z."/>
            <person name="Lutz R."/>
            <person name="Lynch J.A."/>
            <person name="da Fonseca R.N."/>
            <person name="Posnien N."/>
            <person name="Reuter R."/>
            <person name="Roth S."/>
            <person name="Savard J."/>
            <person name="Schinko J.B."/>
            <person name="Schmitt C."/>
            <person name="Schoppmeier M."/>
            <person name="Schroder R."/>
            <person name="Shippy T.D."/>
            <person name="Simonnet F."/>
            <person name="Marques-Souza H."/>
            <person name="Tautz D."/>
            <person name="Tomoyasu Y."/>
            <person name="Trauner J."/>
            <person name="Van der Zee M."/>
            <person name="Vervoort M."/>
            <person name="Wittkopp N."/>
            <person name="Wimmer E.A."/>
            <person name="Yang X."/>
            <person name="Jones A.K."/>
            <person name="Sattelle D.B."/>
            <person name="Ebert P.R."/>
            <person name="Nelson D."/>
            <person name="Scott J.G."/>
            <person name="Beeman R.W."/>
            <person name="Muthukrishnan S."/>
            <person name="Kramer K.J."/>
            <person name="Arakane Y."/>
            <person name="Beeman R.W."/>
            <person name="Zhu Q."/>
            <person name="Hogenkamp D."/>
            <person name="Dixit R."/>
            <person name="Oppert B."/>
            <person name="Jiang H."/>
            <person name="Zou Z."/>
            <person name="Marshall J."/>
            <person name="Elpidina E."/>
            <person name="Vinokurov K."/>
            <person name="Oppert C."/>
            <person name="Zou Z."/>
            <person name="Evans J."/>
            <person name="Lu Z."/>
            <person name="Zhao P."/>
            <person name="Sumathipala N."/>
            <person name="Altincicek B."/>
            <person name="Vilcinskas A."/>
            <person name="Williams M."/>
            <person name="Hultmark D."/>
            <person name="Hetru C."/>
            <person name="Jiang H."/>
            <person name="Grimmelikhuijzen C.J."/>
            <person name="Hauser F."/>
            <person name="Cazzamali G."/>
            <person name="Williamson M."/>
            <person name="Park Y."/>
            <person name="Li B."/>
            <person name="Tanaka Y."/>
            <person name="Predel R."/>
            <person name="Neupert S."/>
            <person name="Schachtner J."/>
            <person name="Verleyen P."/>
            <person name="Raible F."/>
            <person name="Bork P."/>
            <person name="Friedrich M."/>
            <person name="Walden K.K."/>
            <person name="Robertson H.M."/>
            <person name="Angeli S."/>
            <person name="Foret S."/>
            <person name="Bucher G."/>
            <person name="Schuetz S."/>
            <person name="Maleszka R."/>
            <person name="Wimmer E.A."/>
            <person name="Beeman R.W."/>
            <person name="Lorenzen M."/>
            <person name="Tomoyasu Y."/>
            <person name="Miller S.C."/>
            <person name="Grossmann D."/>
            <person name="Bucher G."/>
        </authorList>
    </citation>
    <scope>NUCLEOTIDE SEQUENCE [LARGE SCALE GENOMIC DNA]</scope>
    <source>
        <strain evidence="1 2">Georgia GA2</strain>
    </source>
</reference>
<keyword evidence="2" id="KW-1185">Reference proteome</keyword>
<evidence type="ECO:0000313" key="1">
    <source>
        <dbReference type="EMBL" id="EFA07010.1"/>
    </source>
</evidence>
<name>D6WQT9_TRICA</name>
<evidence type="ECO:0000313" key="2">
    <source>
        <dbReference type="Proteomes" id="UP000007266"/>
    </source>
</evidence>
<accession>D6WQT9</accession>
<dbReference type="Proteomes" id="UP000007266">
    <property type="component" value="Linkage group 7"/>
</dbReference>
<dbReference type="InParanoid" id="D6WQT9"/>
<proteinExistence type="predicted"/>